<evidence type="ECO:0000256" key="3">
    <source>
        <dbReference type="ARBA" id="ARBA00023125"/>
    </source>
</evidence>
<dbReference type="SUPFAM" id="SSF116734">
    <property type="entry name" value="DNA methylase specificity domain"/>
    <property type="match status" value="1"/>
</dbReference>
<gene>
    <name evidence="7" type="ORF">MAE30S32_07530</name>
</gene>
<dbReference type="AlphaFoldDB" id="A0A510PEE0"/>
<dbReference type="GO" id="GO:0009307">
    <property type="term" value="P:DNA restriction-modification system"/>
    <property type="evidence" value="ECO:0007669"/>
    <property type="project" value="UniProtKB-KW"/>
</dbReference>
<sequence>MMGQEKVVIMSQENDRQLPDGWQWVKLGDVCELIMGQSPPSSSYINEPHGLPFFQGKADFGKISPLPRFWCFEPIKIAEVGDILISVCAPVRPTNIVEVQCCIGRGLAAIRPNQDSERDFIHAALRLYENKLVSLGSGSTFEAIDRKDLETLKIPLPPLSEQKRIAAILNEQMEAVEKARKATESQLEAINKLPAVLSRRAFKGEL</sequence>
<dbReference type="GO" id="GO:0004519">
    <property type="term" value="F:endonuclease activity"/>
    <property type="evidence" value="ECO:0007669"/>
    <property type="project" value="UniProtKB-KW"/>
</dbReference>
<comment type="caution">
    <text evidence="7">The sequence shown here is derived from an EMBL/GenBank/DDBJ whole genome shotgun (WGS) entry which is preliminary data.</text>
</comment>
<dbReference type="PANTHER" id="PTHR43140:SF1">
    <property type="entry name" value="TYPE I RESTRICTION ENZYME ECOKI SPECIFICITY SUBUNIT"/>
    <property type="match status" value="1"/>
</dbReference>
<dbReference type="Pfam" id="PF01420">
    <property type="entry name" value="Methylase_S"/>
    <property type="match status" value="1"/>
</dbReference>
<keyword evidence="3" id="KW-0238">DNA-binding</keyword>
<reference evidence="7 8" key="1">
    <citation type="journal article" date="2019" name="Appl. Environ. Microbiol.">
        <title>Co-occurrence of broad and narrow host-range viruses infecting the toxic bloom-forming cyanobacterium Microcystis aeruginosa.</title>
        <authorList>
            <person name="Morimoto D."/>
            <person name="Tominaga K."/>
            <person name="Nishimura Y."/>
            <person name="Yoshida N."/>
            <person name="Kimura S."/>
            <person name="Sako Y."/>
            <person name="Yoshida T."/>
        </authorList>
    </citation>
    <scope>NUCLEOTIDE SEQUENCE [LARGE SCALE GENOMIC DNA]</scope>
    <source>
        <strain evidence="7 8">11-30S32</strain>
    </source>
</reference>
<evidence type="ECO:0000256" key="5">
    <source>
        <dbReference type="SAM" id="Coils"/>
    </source>
</evidence>
<evidence type="ECO:0000256" key="1">
    <source>
        <dbReference type="ARBA" id="ARBA00010923"/>
    </source>
</evidence>
<keyword evidence="7" id="KW-0540">Nuclease</keyword>
<organism evidence="7 8">
    <name type="scientific">Microcystis aeruginosa 11-30S32</name>
    <dbReference type="NCBI Taxonomy" id="2358142"/>
    <lineage>
        <taxon>Bacteria</taxon>
        <taxon>Bacillati</taxon>
        <taxon>Cyanobacteriota</taxon>
        <taxon>Cyanophyceae</taxon>
        <taxon>Oscillatoriophycideae</taxon>
        <taxon>Chroococcales</taxon>
        <taxon>Microcystaceae</taxon>
        <taxon>Microcystis</taxon>
    </lineage>
</organism>
<keyword evidence="2" id="KW-0680">Restriction system</keyword>
<keyword evidence="7" id="KW-0255">Endonuclease</keyword>
<evidence type="ECO:0000259" key="6">
    <source>
        <dbReference type="Pfam" id="PF01420"/>
    </source>
</evidence>
<feature type="coiled-coil region" evidence="5">
    <location>
        <begin position="159"/>
        <end position="193"/>
    </location>
</feature>
<evidence type="ECO:0000313" key="7">
    <source>
        <dbReference type="EMBL" id="GCA92101.1"/>
    </source>
</evidence>
<evidence type="ECO:0000256" key="2">
    <source>
        <dbReference type="ARBA" id="ARBA00022747"/>
    </source>
</evidence>
<accession>A0A510PEE0</accession>
<keyword evidence="7" id="KW-0378">Hydrolase</keyword>
<dbReference type="EMBL" id="BHVU01000027">
    <property type="protein sequence ID" value="GCA92101.1"/>
    <property type="molecule type" value="Genomic_DNA"/>
</dbReference>
<dbReference type="InterPro" id="IPR000055">
    <property type="entry name" value="Restrct_endonuc_typeI_TRD"/>
</dbReference>
<dbReference type="Gene3D" id="3.90.220.20">
    <property type="entry name" value="DNA methylase specificity domains"/>
    <property type="match status" value="1"/>
</dbReference>
<dbReference type="InterPro" id="IPR044946">
    <property type="entry name" value="Restrct_endonuc_typeI_TRD_sf"/>
</dbReference>
<dbReference type="GO" id="GO:0003677">
    <property type="term" value="F:DNA binding"/>
    <property type="evidence" value="ECO:0007669"/>
    <property type="project" value="UniProtKB-KW"/>
</dbReference>
<feature type="domain" description="Type I restriction modification DNA specificity" evidence="6">
    <location>
        <begin position="19"/>
        <end position="181"/>
    </location>
</feature>
<proteinExistence type="inferred from homology"/>
<evidence type="ECO:0000313" key="8">
    <source>
        <dbReference type="Proteomes" id="UP000321223"/>
    </source>
</evidence>
<protein>
    <submittedName>
        <fullName evidence="7">Restriction endonuclease subunit S</fullName>
    </submittedName>
</protein>
<comment type="similarity">
    <text evidence="1">Belongs to the type-I restriction system S methylase family.</text>
</comment>
<dbReference type="Proteomes" id="UP000321223">
    <property type="component" value="Unassembled WGS sequence"/>
</dbReference>
<name>A0A510PEE0_MICAE</name>
<dbReference type="PANTHER" id="PTHR43140">
    <property type="entry name" value="TYPE-1 RESTRICTION ENZYME ECOKI SPECIFICITY PROTEIN"/>
    <property type="match status" value="1"/>
</dbReference>
<dbReference type="InterPro" id="IPR051212">
    <property type="entry name" value="Type-I_RE_S_subunit"/>
</dbReference>
<evidence type="ECO:0000256" key="4">
    <source>
        <dbReference type="ARBA" id="ARBA00038652"/>
    </source>
</evidence>
<comment type="subunit">
    <text evidence="4">The methyltransferase is composed of M and S polypeptides.</text>
</comment>
<keyword evidence="5" id="KW-0175">Coiled coil</keyword>